<keyword evidence="4" id="KW-1185">Reference proteome</keyword>
<reference evidence="4" key="1">
    <citation type="journal article" date="2019" name="Int. J. Syst. Evol. Microbiol.">
        <title>The Global Catalogue of Microorganisms (GCM) 10K type strain sequencing project: providing services to taxonomists for standard genome sequencing and annotation.</title>
        <authorList>
            <consortium name="The Broad Institute Genomics Platform"/>
            <consortium name="The Broad Institute Genome Sequencing Center for Infectious Disease"/>
            <person name="Wu L."/>
            <person name="Ma J."/>
        </authorList>
    </citation>
    <scope>NUCLEOTIDE SEQUENCE [LARGE SCALE GENOMIC DNA]</scope>
    <source>
        <strain evidence="4">JCM 17593</strain>
    </source>
</reference>
<gene>
    <name evidence="3" type="ORF">GCM10022288_13190</name>
</gene>
<dbReference type="EMBL" id="BAABBX010000010">
    <property type="protein sequence ID" value="GAA4187805.1"/>
    <property type="molecule type" value="Genomic_DNA"/>
</dbReference>
<evidence type="ECO:0000313" key="3">
    <source>
        <dbReference type="EMBL" id="GAA4187805.1"/>
    </source>
</evidence>
<proteinExistence type="predicted"/>
<organism evidence="3 4">
    <name type="scientific">Gryllotalpicola kribbensis</name>
    <dbReference type="NCBI Taxonomy" id="993084"/>
    <lineage>
        <taxon>Bacteria</taxon>
        <taxon>Bacillati</taxon>
        <taxon>Actinomycetota</taxon>
        <taxon>Actinomycetes</taxon>
        <taxon>Micrococcales</taxon>
        <taxon>Microbacteriaceae</taxon>
        <taxon>Gryllotalpicola</taxon>
    </lineage>
</organism>
<keyword evidence="2" id="KW-1133">Transmembrane helix</keyword>
<evidence type="ECO:0000256" key="1">
    <source>
        <dbReference type="SAM" id="MobiDB-lite"/>
    </source>
</evidence>
<evidence type="ECO:0000313" key="4">
    <source>
        <dbReference type="Proteomes" id="UP001500213"/>
    </source>
</evidence>
<protein>
    <recommendedName>
        <fullName evidence="5">DUF4350 domain-containing protein</fullName>
    </recommendedName>
</protein>
<name>A0ABP8AQ45_9MICO</name>
<evidence type="ECO:0000256" key="2">
    <source>
        <dbReference type="SAM" id="Phobius"/>
    </source>
</evidence>
<feature type="region of interest" description="Disordered" evidence="1">
    <location>
        <begin position="337"/>
        <end position="372"/>
    </location>
</feature>
<keyword evidence="2" id="KW-0472">Membrane</keyword>
<dbReference type="Proteomes" id="UP001500213">
    <property type="component" value="Unassembled WGS sequence"/>
</dbReference>
<evidence type="ECO:0008006" key="5">
    <source>
        <dbReference type="Google" id="ProtNLM"/>
    </source>
</evidence>
<sequence length="372" mass="38514">MSTTIEDAAARASAPVLTPTLSARVRRSRGRLVIAAVVVLVAVLGVLIAGQSTQQRPELDPASATPTGAKALLSVLRAHGVEVRTATTLAQAGRAAASASPDDLTVAVFDQNRYLSPAKLAADDRLDARSVLIAPAPGMEEALRAVGRDVAVIRTASVLENQHIANASNAGEAIRLLGGTRVLIWYTPSPADVGVGTPKTIADLTPPWVTPLIVLAALVCAAAAVWRGRRFGPLVVEDLPVVVRASESLEGRARLYQRSDARLTALDALRMGAVGRLATAVGLGPGAAVADVCAAVATQTRLDPAEVRAVLLDAEPASDAELMSLARRVAAVEAAVSSPSTPPTRPAVVTNAAETERHGRIVTTGSSRERQR</sequence>
<feature type="transmembrane region" description="Helical" evidence="2">
    <location>
        <begin position="32"/>
        <end position="50"/>
    </location>
</feature>
<accession>A0ABP8AQ45</accession>
<dbReference type="RefSeq" id="WP_344775095.1">
    <property type="nucleotide sequence ID" value="NZ_BAABBX010000010.1"/>
</dbReference>
<keyword evidence="2" id="KW-0812">Transmembrane</keyword>
<comment type="caution">
    <text evidence="3">The sequence shown here is derived from an EMBL/GenBank/DDBJ whole genome shotgun (WGS) entry which is preliminary data.</text>
</comment>